<dbReference type="PANTHER" id="PTHR11661:SF1">
    <property type="entry name" value="LARGE RIBOSOMAL SUBUNIT PROTEIN UL11M"/>
    <property type="match status" value="1"/>
</dbReference>
<dbReference type="InterPro" id="IPR000911">
    <property type="entry name" value="Ribosomal_uL11"/>
</dbReference>
<evidence type="ECO:0000256" key="1">
    <source>
        <dbReference type="ARBA" id="ARBA00004173"/>
    </source>
</evidence>
<evidence type="ECO:0000256" key="10">
    <source>
        <dbReference type="RuleBase" id="RU003978"/>
    </source>
</evidence>
<evidence type="ECO:0000259" key="13">
    <source>
        <dbReference type="Pfam" id="PF03946"/>
    </source>
</evidence>
<evidence type="ECO:0000256" key="11">
    <source>
        <dbReference type="SAM" id="Coils"/>
    </source>
</evidence>
<dbReference type="EMBL" id="HM590395">
    <property type="protein sequence ID" value="ADP21464.1"/>
    <property type="molecule type" value="mRNA"/>
</dbReference>
<dbReference type="Pfam" id="PF03946">
    <property type="entry name" value="Ribosomal_L11_N"/>
    <property type="match status" value="1"/>
</dbReference>
<dbReference type="InterPro" id="IPR020783">
    <property type="entry name" value="Ribosomal_uL11_C"/>
</dbReference>
<evidence type="ECO:0000256" key="8">
    <source>
        <dbReference type="ARBA" id="ARBA00040104"/>
    </source>
</evidence>
<dbReference type="CDD" id="cd00349">
    <property type="entry name" value="Ribosomal_L11"/>
    <property type="match status" value="1"/>
</dbReference>
<accession>E3UUV5</accession>
<dbReference type="GO" id="GO:0070180">
    <property type="term" value="F:large ribosomal subunit rRNA binding"/>
    <property type="evidence" value="ECO:0007669"/>
    <property type="project" value="TreeGrafter"/>
</dbReference>
<dbReference type="InterPro" id="IPR036769">
    <property type="entry name" value="Ribosomal_uL11_C_sf"/>
</dbReference>
<dbReference type="InterPro" id="IPR006519">
    <property type="entry name" value="Ribosomal_uL11_bac-typ"/>
</dbReference>
<dbReference type="Pfam" id="PF00298">
    <property type="entry name" value="Ribosomal_L11"/>
    <property type="match status" value="1"/>
</dbReference>
<dbReference type="InterPro" id="IPR020784">
    <property type="entry name" value="Ribosomal_uL11_N"/>
</dbReference>
<dbReference type="NCBIfam" id="TIGR01632">
    <property type="entry name" value="L11_bact"/>
    <property type="match status" value="1"/>
</dbReference>
<evidence type="ECO:0000256" key="5">
    <source>
        <dbReference type="ARBA" id="ARBA00023128"/>
    </source>
</evidence>
<comment type="subcellular location">
    <subcellularLocation>
        <location evidence="1">Mitochondrion</location>
    </subcellularLocation>
</comment>
<dbReference type="GO" id="GO:0003735">
    <property type="term" value="F:structural constituent of ribosome"/>
    <property type="evidence" value="ECO:0007669"/>
    <property type="project" value="InterPro"/>
</dbReference>
<dbReference type="SUPFAM" id="SSF54747">
    <property type="entry name" value="Ribosomal L11/L12e N-terminal domain"/>
    <property type="match status" value="1"/>
</dbReference>
<keyword evidence="4 10" id="KW-0689">Ribosomal protein</keyword>
<protein>
    <recommendedName>
        <fullName evidence="8">Large ribosomal subunit protein uL11m</fullName>
    </recommendedName>
    <alternativeName>
        <fullName evidence="9">39S ribosomal protein L11, mitochondrial</fullName>
    </alternativeName>
</protein>
<keyword evidence="5" id="KW-0496">Mitochondrion</keyword>
<reference evidence="14" key="1">
    <citation type="submission" date="2010-06" db="EMBL/GenBank/DDBJ databases">
        <title>Antheraea yamamai ribosomal proteins.</title>
        <authorList>
            <person name="Kim S.-R."/>
            <person name="Park S.-W."/>
            <person name="Goo T.-W."/>
            <person name="Lee K.-G."/>
            <person name="Kang S.-W."/>
        </authorList>
    </citation>
    <scope>NUCLEOTIDE SEQUENCE</scope>
</reference>
<feature type="coiled-coil region" evidence="11">
    <location>
        <begin position="167"/>
        <end position="194"/>
    </location>
</feature>
<dbReference type="HAMAP" id="MF_00736">
    <property type="entry name" value="Ribosomal_uL11"/>
    <property type="match status" value="1"/>
</dbReference>
<name>E3UUV5_ANTYA</name>
<dbReference type="SMART" id="SM00649">
    <property type="entry name" value="RL11"/>
    <property type="match status" value="1"/>
</dbReference>
<organism evidence="14">
    <name type="scientific">Antheraea yamamai</name>
    <name type="common">Japanese oak silkmoth</name>
    <dbReference type="NCBI Taxonomy" id="7121"/>
    <lineage>
        <taxon>Eukaryota</taxon>
        <taxon>Metazoa</taxon>
        <taxon>Ecdysozoa</taxon>
        <taxon>Arthropoda</taxon>
        <taxon>Hexapoda</taxon>
        <taxon>Insecta</taxon>
        <taxon>Pterygota</taxon>
        <taxon>Neoptera</taxon>
        <taxon>Endopterygota</taxon>
        <taxon>Lepidoptera</taxon>
        <taxon>Glossata</taxon>
        <taxon>Ditrysia</taxon>
        <taxon>Bombycoidea</taxon>
        <taxon>Saturniidae</taxon>
        <taxon>Saturniinae</taxon>
        <taxon>Saturniini</taxon>
        <taxon>Antheraea</taxon>
    </lineage>
</organism>
<feature type="domain" description="Large ribosomal subunit protein uL11 N-terminal" evidence="13">
    <location>
        <begin position="25"/>
        <end position="82"/>
    </location>
</feature>
<evidence type="ECO:0000256" key="6">
    <source>
        <dbReference type="ARBA" id="ARBA00023274"/>
    </source>
</evidence>
<evidence type="ECO:0000256" key="2">
    <source>
        <dbReference type="ARBA" id="ARBA00010537"/>
    </source>
</evidence>
<comment type="similarity">
    <text evidence="2 10">Belongs to the universal ribosomal protein uL11 family.</text>
</comment>
<keyword evidence="3" id="KW-0809">Transit peptide</keyword>
<dbReference type="Gene3D" id="3.30.1550.10">
    <property type="entry name" value="Ribosomal protein L11/L12, N-terminal domain"/>
    <property type="match status" value="1"/>
</dbReference>
<sequence>MSKSVARLKSMKKVADKIDHSSKLRTNIPAGMAAAGPPLGPMLGQRNINIAAFCKDFNEKTSNIKQGVPLPTRVKVNSDRSYQLTIHQPPSSYFLKQAAGISRGAMEPVKETSGKITLKHLYEIAKIKQQDPPLEWKSLKEICTMLIATARTCGIEVVKELDAKEYGEFLDERKKTVEEQKKMLQEKREAKMLRTA</sequence>
<evidence type="ECO:0000256" key="3">
    <source>
        <dbReference type="ARBA" id="ARBA00022946"/>
    </source>
</evidence>
<evidence type="ECO:0000313" key="14">
    <source>
        <dbReference type="EMBL" id="ADP21464.1"/>
    </source>
</evidence>
<keyword evidence="6 10" id="KW-0687">Ribonucleoprotein</keyword>
<dbReference type="GO" id="GO:0006412">
    <property type="term" value="P:translation"/>
    <property type="evidence" value="ECO:0007669"/>
    <property type="project" value="InterPro"/>
</dbReference>
<feature type="domain" description="Large ribosomal subunit protein uL11 C-terminal" evidence="12">
    <location>
        <begin position="88"/>
        <end position="157"/>
    </location>
</feature>
<proteinExistence type="evidence at transcript level"/>
<dbReference type="FunFam" id="1.10.10.250:FF:000003">
    <property type="entry name" value="Mitochondrial ribosomal protein L11"/>
    <property type="match status" value="1"/>
</dbReference>
<dbReference type="SUPFAM" id="SSF46906">
    <property type="entry name" value="Ribosomal protein L11, C-terminal domain"/>
    <property type="match status" value="1"/>
</dbReference>
<evidence type="ECO:0000256" key="4">
    <source>
        <dbReference type="ARBA" id="ARBA00022980"/>
    </source>
</evidence>
<keyword evidence="11" id="KW-0175">Coiled coil</keyword>
<gene>
    <name evidence="14" type="primary">mRpL11</name>
</gene>
<dbReference type="FunFam" id="3.30.1550.10:FF:000003">
    <property type="entry name" value="39S ribosomal protein L11, mitochondrial"/>
    <property type="match status" value="1"/>
</dbReference>
<dbReference type="PANTHER" id="PTHR11661">
    <property type="entry name" value="60S RIBOSOMAL PROTEIN L12"/>
    <property type="match status" value="1"/>
</dbReference>
<evidence type="ECO:0000256" key="9">
    <source>
        <dbReference type="ARBA" id="ARBA00041455"/>
    </source>
</evidence>
<dbReference type="AlphaFoldDB" id="E3UUV5"/>
<evidence type="ECO:0000256" key="7">
    <source>
        <dbReference type="ARBA" id="ARBA00038782"/>
    </source>
</evidence>
<evidence type="ECO:0000259" key="12">
    <source>
        <dbReference type="Pfam" id="PF00298"/>
    </source>
</evidence>
<comment type="subunit">
    <text evidence="7">Component of the mitochondrial ribosome large subunit (39S) which comprises a 16S rRNA and about 50 distinct proteins.</text>
</comment>
<dbReference type="GO" id="GO:0005762">
    <property type="term" value="C:mitochondrial large ribosomal subunit"/>
    <property type="evidence" value="ECO:0007669"/>
    <property type="project" value="TreeGrafter"/>
</dbReference>
<dbReference type="Gene3D" id="1.10.10.250">
    <property type="entry name" value="Ribosomal protein L11, C-terminal domain"/>
    <property type="match status" value="1"/>
</dbReference>
<dbReference type="InterPro" id="IPR036796">
    <property type="entry name" value="Ribosomal_uL11_N_sf"/>
</dbReference>